<dbReference type="AlphaFoldDB" id="A0A0F8XZD6"/>
<proteinExistence type="predicted"/>
<feature type="non-terminal residue" evidence="1">
    <location>
        <position position="1"/>
    </location>
</feature>
<accession>A0A0F8XZD6</accession>
<organism evidence="1">
    <name type="scientific">marine sediment metagenome</name>
    <dbReference type="NCBI Taxonomy" id="412755"/>
    <lineage>
        <taxon>unclassified sequences</taxon>
        <taxon>metagenomes</taxon>
        <taxon>ecological metagenomes</taxon>
    </lineage>
</organism>
<protein>
    <submittedName>
        <fullName evidence="1">Uncharacterized protein</fullName>
    </submittedName>
</protein>
<gene>
    <name evidence="1" type="ORF">LCGC14_2698260</name>
</gene>
<sequence>WNKEIDISQNLIQDLKNLDLCLEKRKSQGSPSKKEVQFNIDKLIKSKGSLFKLYLKRTEKIEKAKSLRESIIKDLKSWRGYYLKNVHYFPISLILCKILPKICLMKYEFICKMFNEK</sequence>
<reference evidence="1" key="1">
    <citation type="journal article" date="2015" name="Nature">
        <title>Complex archaea that bridge the gap between prokaryotes and eukaryotes.</title>
        <authorList>
            <person name="Spang A."/>
            <person name="Saw J.H."/>
            <person name="Jorgensen S.L."/>
            <person name="Zaremba-Niedzwiedzka K."/>
            <person name="Martijn J."/>
            <person name="Lind A.E."/>
            <person name="van Eijk R."/>
            <person name="Schleper C."/>
            <person name="Guy L."/>
            <person name="Ettema T.J."/>
        </authorList>
    </citation>
    <scope>NUCLEOTIDE SEQUENCE</scope>
</reference>
<name>A0A0F8XZD6_9ZZZZ</name>
<dbReference type="EMBL" id="LAZR01070397">
    <property type="protein sequence ID" value="KKK41491.1"/>
    <property type="molecule type" value="Genomic_DNA"/>
</dbReference>
<evidence type="ECO:0000313" key="1">
    <source>
        <dbReference type="EMBL" id="KKK41491.1"/>
    </source>
</evidence>
<comment type="caution">
    <text evidence="1">The sequence shown here is derived from an EMBL/GenBank/DDBJ whole genome shotgun (WGS) entry which is preliminary data.</text>
</comment>